<evidence type="ECO:0000313" key="2">
    <source>
        <dbReference type="EMBL" id="MFD2213545.1"/>
    </source>
</evidence>
<reference evidence="3" key="1">
    <citation type="journal article" date="2019" name="Int. J. Syst. Evol. Microbiol.">
        <title>The Global Catalogue of Microorganisms (GCM) 10K type strain sequencing project: providing services to taxonomists for standard genome sequencing and annotation.</title>
        <authorList>
            <consortium name="The Broad Institute Genomics Platform"/>
            <consortium name="The Broad Institute Genome Sequencing Center for Infectious Disease"/>
            <person name="Wu L."/>
            <person name="Ma J."/>
        </authorList>
    </citation>
    <scope>NUCLEOTIDE SEQUENCE [LARGE SCALE GENOMIC DNA]</scope>
    <source>
        <strain evidence="3">CGMCC 1.15474</strain>
    </source>
</reference>
<dbReference type="PROSITE" id="PS50965">
    <property type="entry name" value="NERD"/>
    <property type="match status" value="1"/>
</dbReference>
<gene>
    <name evidence="2" type="ORF">ACFSKK_07650</name>
</gene>
<dbReference type="Proteomes" id="UP001597318">
    <property type="component" value="Unassembled WGS sequence"/>
</dbReference>
<proteinExistence type="predicted"/>
<organism evidence="2 3">
    <name type="scientific">Metabacillus endolithicus</name>
    <dbReference type="NCBI Taxonomy" id="1535204"/>
    <lineage>
        <taxon>Bacteria</taxon>
        <taxon>Bacillati</taxon>
        <taxon>Bacillota</taxon>
        <taxon>Bacilli</taxon>
        <taxon>Bacillales</taxon>
        <taxon>Bacillaceae</taxon>
        <taxon>Metabacillus</taxon>
    </lineage>
</organism>
<evidence type="ECO:0000259" key="1">
    <source>
        <dbReference type="PROSITE" id="PS50965"/>
    </source>
</evidence>
<feature type="domain" description="NERD" evidence="1">
    <location>
        <begin position="37"/>
        <end position="147"/>
    </location>
</feature>
<protein>
    <submittedName>
        <fullName evidence="2">Nuclease-related domain-containing protein</fullName>
    </submittedName>
</protein>
<accession>A0ABW5BVM9</accession>
<keyword evidence="3" id="KW-1185">Reference proteome</keyword>
<sequence length="302" mass="35834">MIYKHRKEPNELCILKNLNTRMSLDEKDKQYYFNLKKGYEGEVLFDSLLEKLSCECIILNDLLLKQNNTLFQIDSLLITRDSLYLYEVKNYEGDYYYDSDRLYKKNQKEISNPLIQLNRTESLLRQLLKHLGYPTSIFASVVFINPAFTLYQSPLNKPFIFPTQINRHLQELNTVSSKLNEDHKRLADKLLSLHVTDSPYRELPSYEYKELRKGVVCGECLSYLISVEGMQFLCLTCGHREEIETAVMRNVRTFKLLFPDNKLTANVIHEWCNEIVTKRRITRILQKNFKVKGVHQWTYYEE</sequence>
<dbReference type="RefSeq" id="WP_247345262.1">
    <property type="nucleotide sequence ID" value="NZ_CP095550.1"/>
</dbReference>
<dbReference type="EMBL" id="JBHUIK010000002">
    <property type="protein sequence ID" value="MFD2213545.1"/>
    <property type="molecule type" value="Genomic_DNA"/>
</dbReference>
<dbReference type="InterPro" id="IPR011528">
    <property type="entry name" value="NERD"/>
</dbReference>
<dbReference type="Pfam" id="PF08378">
    <property type="entry name" value="NERD"/>
    <property type="match status" value="1"/>
</dbReference>
<comment type="caution">
    <text evidence="2">The sequence shown here is derived from an EMBL/GenBank/DDBJ whole genome shotgun (WGS) entry which is preliminary data.</text>
</comment>
<name>A0ABW5BVM9_9BACI</name>
<evidence type="ECO:0000313" key="3">
    <source>
        <dbReference type="Proteomes" id="UP001597318"/>
    </source>
</evidence>